<dbReference type="Proteomes" id="UP000271472">
    <property type="component" value="Unassembled WGS sequence"/>
</dbReference>
<evidence type="ECO:0000313" key="1">
    <source>
        <dbReference type="EMBL" id="RNM36693.1"/>
    </source>
</evidence>
<proteinExistence type="predicted"/>
<accession>A0A3N0II47</accession>
<dbReference type="GeneID" id="98662883"/>
<sequence length="116" mass="13267">MTGITRIKSELIPPVDLKLTFRRCHNAMYRQGIDSEDVALDMTRVILAKIEDESSSKEECEFHITPEEYADKAARKVACNRVRKLFDDVRDRYLDVFSPTEEITSSGTQLAIVISQ</sequence>
<protein>
    <submittedName>
        <fullName evidence="1">Uncharacterized protein</fullName>
    </submittedName>
</protein>
<name>A0A3N0II47_9ACTN</name>
<dbReference type="OrthoDB" id="3170732at2"/>
<dbReference type="RefSeq" id="WP_123219033.1">
    <property type="nucleotide sequence ID" value="NZ_JACHYQ010000002.1"/>
</dbReference>
<comment type="caution">
    <text evidence="1">The sequence shown here is derived from an EMBL/GenBank/DDBJ whole genome shotgun (WGS) entry which is preliminary data.</text>
</comment>
<organism evidence="1 2">
    <name type="scientific">Slackia isoflavoniconvertens</name>
    <dbReference type="NCBI Taxonomy" id="572010"/>
    <lineage>
        <taxon>Bacteria</taxon>
        <taxon>Bacillati</taxon>
        <taxon>Actinomycetota</taxon>
        <taxon>Coriobacteriia</taxon>
        <taxon>Eggerthellales</taxon>
        <taxon>Eggerthellaceae</taxon>
        <taxon>Slackia</taxon>
    </lineage>
</organism>
<evidence type="ECO:0000313" key="2">
    <source>
        <dbReference type="Proteomes" id="UP000271472"/>
    </source>
</evidence>
<gene>
    <name evidence="1" type="ORF">DMP05_02675</name>
</gene>
<keyword evidence="2" id="KW-1185">Reference proteome</keyword>
<dbReference type="AlphaFoldDB" id="A0A3N0II47"/>
<dbReference type="EMBL" id="QIBZ01000003">
    <property type="protein sequence ID" value="RNM36693.1"/>
    <property type="molecule type" value="Genomic_DNA"/>
</dbReference>
<reference evidence="2" key="1">
    <citation type="submission" date="2018-05" db="EMBL/GenBank/DDBJ databases">
        <title>Genome Sequencing of selected type strains of the family Eggerthellaceae.</title>
        <authorList>
            <person name="Danylec N."/>
            <person name="Stoll D.A."/>
            <person name="Doetsch A."/>
            <person name="Huch M."/>
        </authorList>
    </citation>
    <scope>NUCLEOTIDE SEQUENCE [LARGE SCALE GENOMIC DNA]</scope>
    <source>
        <strain evidence="2">DSM 22006</strain>
    </source>
</reference>